<dbReference type="GO" id="GO:0032259">
    <property type="term" value="P:methylation"/>
    <property type="evidence" value="ECO:0007669"/>
    <property type="project" value="UniProtKB-KW"/>
</dbReference>
<comment type="function">
    <text evidence="1 6">Exhibits S-adenosyl-L-methionine-dependent methyltransferase activity.</text>
</comment>
<dbReference type="InterPro" id="IPR029063">
    <property type="entry name" value="SAM-dependent_MTases_sf"/>
</dbReference>
<comment type="similarity">
    <text evidence="2 6">Belongs to the UPF0677 family.</text>
</comment>
<dbReference type="PANTHER" id="PTHR43619:SF2">
    <property type="entry name" value="S-ADENOSYL-L-METHIONINE-DEPENDENT METHYLTRANSFERASES SUPERFAMILY PROTEIN"/>
    <property type="match status" value="1"/>
</dbReference>
<protein>
    <recommendedName>
        <fullName evidence="6">S-adenosyl-L-methionine-dependent methyltransferase</fullName>
        <ecNumber evidence="6">2.1.1.-</ecNumber>
    </recommendedName>
</protein>
<dbReference type="PANTHER" id="PTHR43619">
    <property type="entry name" value="S-ADENOSYL-L-METHIONINE-DEPENDENT METHYLTRANSFERASE YKTD-RELATED"/>
    <property type="match status" value="1"/>
</dbReference>
<name>A0ABV5Y3T8_ARTRM</name>
<dbReference type="Proteomes" id="UP001589702">
    <property type="component" value="Unassembled WGS sequence"/>
</dbReference>
<dbReference type="InterPro" id="IPR011610">
    <property type="entry name" value="SAM_mthyl_Trfase_ML2640-like"/>
</dbReference>
<dbReference type="GO" id="GO:0008168">
    <property type="term" value="F:methyltransferase activity"/>
    <property type="evidence" value="ECO:0007669"/>
    <property type="project" value="UniProtKB-KW"/>
</dbReference>
<dbReference type="RefSeq" id="WP_234751835.1">
    <property type="nucleotide sequence ID" value="NZ_BAAAWN010000001.1"/>
</dbReference>
<keyword evidence="5 6" id="KW-0949">S-adenosyl-L-methionine</keyword>
<evidence type="ECO:0000256" key="3">
    <source>
        <dbReference type="ARBA" id="ARBA00022603"/>
    </source>
</evidence>
<evidence type="ECO:0000256" key="4">
    <source>
        <dbReference type="ARBA" id="ARBA00022679"/>
    </source>
</evidence>
<evidence type="ECO:0000313" key="7">
    <source>
        <dbReference type="EMBL" id="MFB9821654.1"/>
    </source>
</evidence>
<dbReference type="SUPFAM" id="SSF53335">
    <property type="entry name" value="S-adenosyl-L-methionine-dependent methyltransferases"/>
    <property type="match status" value="1"/>
</dbReference>
<evidence type="ECO:0000256" key="1">
    <source>
        <dbReference type="ARBA" id="ARBA00003907"/>
    </source>
</evidence>
<comment type="caution">
    <text evidence="7">The sequence shown here is derived from an EMBL/GenBank/DDBJ whole genome shotgun (WGS) entry which is preliminary data.</text>
</comment>
<evidence type="ECO:0000256" key="5">
    <source>
        <dbReference type="ARBA" id="ARBA00022691"/>
    </source>
</evidence>
<dbReference type="Pfam" id="PF04072">
    <property type="entry name" value="LCM"/>
    <property type="match status" value="1"/>
</dbReference>
<keyword evidence="4" id="KW-0808">Transferase</keyword>
<keyword evidence="8" id="KW-1185">Reference proteome</keyword>
<proteinExistence type="inferred from homology"/>
<dbReference type="Gene3D" id="3.40.50.150">
    <property type="entry name" value="Vaccinia Virus protein VP39"/>
    <property type="match status" value="1"/>
</dbReference>
<reference evidence="7 8" key="1">
    <citation type="submission" date="2024-09" db="EMBL/GenBank/DDBJ databases">
        <authorList>
            <person name="Sun Q."/>
            <person name="Mori K."/>
        </authorList>
    </citation>
    <scope>NUCLEOTIDE SEQUENCE [LARGE SCALE GENOMIC DNA]</scope>
    <source>
        <strain evidence="7 8">JCM 1334</strain>
    </source>
</reference>
<dbReference type="EC" id="2.1.1.-" evidence="6"/>
<sequence>MLPGVPWLGKRLAFWPTIFAHRVTGFVPKTFRYPFDGEIPPQAEASARVTFFDNAVERALPGIDQLVILGAGFDTRPYRLPRETPVNSFEVDAPKTQAVKREILDKAGIDVHKVAFVPADFEKDDWLAKLVDAGFDLGRPALFLWEGVTMYLDREAIEDTLRKVASCAKGSLLAFDYFTTETLESGTLYWRFGRAAAKAAGQPLKFGVDRTPPARERLSGLLLSSGLALLEQRGLGRETKKKRAWGGFAIAVVE</sequence>
<evidence type="ECO:0000256" key="6">
    <source>
        <dbReference type="RuleBase" id="RU362030"/>
    </source>
</evidence>
<keyword evidence="3 6" id="KW-0489">Methyltransferase</keyword>
<accession>A0ABV5Y3T8</accession>
<evidence type="ECO:0000313" key="8">
    <source>
        <dbReference type="Proteomes" id="UP001589702"/>
    </source>
</evidence>
<dbReference type="InterPro" id="IPR007213">
    <property type="entry name" value="Ppm1/Ppm2/Tcmp"/>
</dbReference>
<gene>
    <name evidence="7" type="ORF">ACFFP1_19405</name>
</gene>
<organism evidence="7 8">
    <name type="scientific">Arthrobacter ramosus</name>
    <dbReference type="NCBI Taxonomy" id="1672"/>
    <lineage>
        <taxon>Bacteria</taxon>
        <taxon>Bacillati</taxon>
        <taxon>Actinomycetota</taxon>
        <taxon>Actinomycetes</taxon>
        <taxon>Micrococcales</taxon>
        <taxon>Micrococcaceae</taxon>
        <taxon>Arthrobacter</taxon>
    </lineage>
</organism>
<dbReference type="NCBIfam" id="TIGR00027">
    <property type="entry name" value="mthyl_TIGR00027"/>
    <property type="match status" value="1"/>
</dbReference>
<evidence type="ECO:0000256" key="2">
    <source>
        <dbReference type="ARBA" id="ARBA00008138"/>
    </source>
</evidence>
<dbReference type="EMBL" id="JBHMBC010000038">
    <property type="protein sequence ID" value="MFB9821654.1"/>
    <property type="molecule type" value="Genomic_DNA"/>
</dbReference>